<protein>
    <submittedName>
        <fullName evidence="2">Uncharacterized protein</fullName>
    </submittedName>
</protein>
<evidence type="ECO:0000313" key="2">
    <source>
        <dbReference type="EMBL" id="SNS68615.1"/>
    </source>
</evidence>
<evidence type="ECO:0000256" key="1">
    <source>
        <dbReference type="SAM" id="Phobius"/>
    </source>
</evidence>
<dbReference type="Proteomes" id="UP000198281">
    <property type="component" value="Unassembled WGS sequence"/>
</dbReference>
<evidence type="ECO:0000313" key="3">
    <source>
        <dbReference type="Proteomes" id="UP000198281"/>
    </source>
</evidence>
<proteinExistence type="predicted"/>
<gene>
    <name evidence="2" type="ORF">SAMN06295912_11277</name>
</gene>
<sequence length="164" mass="17955">MTVDHSVISRLRPLKRRLLAVCFGAGVDSTAMLVALRLAGIRPHVITFADVGAEKPETMAHVELMNALLALWGWLPISICRKLPLPSTGYDDLYGNCIANETLPSLAFGMKSCSLGPPVQTVSFPRNEGRADRRANPKSWRWSARLSRRAATLEAPHKNAALVI</sequence>
<reference evidence="3" key="1">
    <citation type="submission" date="2017-06" db="EMBL/GenBank/DDBJ databases">
        <authorList>
            <person name="Varghese N."/>
            <person name="Submissions S."/>
        </authorList>
    </citation>
    <scope>NUCLEOTIDE SEQUENCE [LARGE SCALE GENOMIC DNA]</scope>
    <source>
        <strain evidence="3">LNB2</strain>
    </source>
</reference>
<keyword evidence="3" id="KW-1185">Reference proteome</keyword>
<dbReference type="AlphaFoldDB" id="A0A239GI98"/>
<accession>A0A239GI98</accession>
<organism evidence="2 3">
    <name type="scientific">Edaphosphingomonas laterariae</name>
    <dbReference type="NCBI Taxonomy" id="861865"/>
    <lineage>
        <taxon>Bacteria</taxon>
        <taxon>Pseudomonadati</taxon>
        <taxon>Pseudomonadota</taxon>
        <taxon>Alphaproteobacteria</taxon>
        <taxon>Sphingomonadales</taxon>
        <taxon>Rhizorhabdaceae</taxon>
        <taxon>Edaphosphingomonas</taxon>
    </lineage>
</organism>
<dbReference type="InterPro" id="IPR014729">
    <property type="entry name" value="Rossmann-like_a/b/a_fold"/>
</dbReference>
<feature type="transmembrane region" description="Helical" evidence="1">
    <location>
        <begin position="18"/>
        <end position="39"/>
    </location>
</feature>
<name>A0A239GI98_9SPHN</name>
<keyword evidence="1" id="KW-0472">Membrane</keyword>
<keyword evidence="1" id="KW-0812">Transmembrane</keyword>
<dbReference type="EMBL" id="FZOS01000012">
    <property type="protein sequence ID" value="SNS68615.1"/>
    <property type="molecule type" value="Genomic_DNA"/>
</dbReference>
<dbReference type="Gene3D" id="3.40.50.620">
    <property type="entry name" value="HUPs"/>
    <property type="match status" value="1"/>
</dbReference>
<keyword evidence="1" id="KW-1133">Transmembrane helix</keyword>